<dbReference type="PANTHER" id="PTHR24220">
    <property type="entry name" value="IMPORT ATP-BINDING PROTEIN"/>
    <property type="match status" value="1"/>
</dbReference>
<evidence type="ECO:0000256" key="2">
    <source>
        <dbReference type="ARBA" id="ARBA00022741"/>
    </source>
</evidence>
<organism evidence="5 6">
    <name type="scientific">Boudabousia liubingyangii</name>
    <dbReference type="NCBI Taxonomy" id="1921764"/>
    <lineage>
        <taxon>Bacteria</taxon>
        <taxon>Bacillati</taxon>
        <taxon>Actinomycetota</taxon>
        <taxon>Actinomycetes</taxon>
        <taxon>Actinomycetales</taxon>
        <taxon>Actinomycetaceae</taxon>
        <taxon>Boudabousia</taxon>
    </lineage>
</organism>
<evidence type="ECO:0000313" key="5">
    <source>
        <dbReference type="EMBL" id="OKL49626.1"/>
    </source>
</evidence>
<dbReference type="InterPro" id="IPR003439">
    <property type="entry name" value="ABC_transporter-like_ATP-bd"/>
</dbReference>
<name>A0A1Q5PQ32_9ACTO</name>
<reference evidence="5 6" key="1">
    <citation type="submission" date="2016-11" db="EMBL/GenBank/DDBJ databases">
        <title>Actinomyces gypaetusis sp. nov. isolated from the vulture Gypaetus barbatus in Qinghai Tibet Plateau China.</title>
        <authorList>
            <person name="Meng X."/>
        </authorList>
    </citation>
    <scope>NUCLEOTIDE SEQUENCE [LARGE SCALE GENOMIC DNA]</scope>
    <source>
        <strain evidence="5 6">VUL4_2</strain>
    </source>
</reference>
<accession>A0A1Q5PQ32</accession>
<dbReference type="GO" id="GO:0098796">
    <property type="term" value="C:membrane protein complex"/>
    <property type="evidence" value="ECO:0007669"/>
    <property type="project" value="UniProtKB-ARBA"/>
</dbReference>
<keyword evidence="6" id="KW-1185">Reference proteome</keyword>
<evidence type="ECO:0000259" key="4">
    <source>
        <dbReference type="PROSITE" id="PS50893"/>
    </source>
</evidence>
<sequence>MNNHSSAKEAVAVSLQGVSKVYYPSKEVQIKAADQASLEVPAGQSVALMGPSGSGKSTLLHLIGLIDQADAGRITVGETCLQDLRGNAVADYRASIGIVFQQFYLINTLTLLENVAAPLVGRRPKREHRQLALSALEQVGLAERADSYPTQLSGGQQQRVAIARALVNEPKLLLADEPTGNLDSETSQQIMDLLLDLHQKLGLTMIIATHDDQVASRLDRIVRVKDGRIQ</sequence>
<dbReference type="SUPFAM" id="SSF52540">
    <property type="entry name" value="P-loop containing nucleoside triphosphate hydrolases"/>
    <property type="match status" value="1"/>
</dbReference>
<dbReference type="GO" id="GO:0005886">
    <property type="term" value="C:plasma membrane"/>
    <property type="evidence" value="ECO:0007669"/>
    <property type="project" value="TreeGrafter"/>
</dbReference>
<dbReference type="FunFam" id="3.40.50.300:FF:000032">
    <property type="entry name" value="Export ABC transporter ATP-binding protein"/>
    <property type="match status" value="1"/>
</dbReference>
<keyword evidence="3" id="KW-0067">ATP-binding</keyword>
<proteinExistence type="predicted"/>
<dbReference type="GO" id="GO:0005524">
    <property type="term" value="F:ATP binding"/>
    <property type="evidence" value="ECO:0007669"/>
    <property type="project" value="UniProtKB-KW"/>
</dbReference>
<dbReference type="CDD" id="cd03255">
    <property type="entry name" value="ABC_MJ0796_LolCDE_FtsE"/>
    <property type="match status" value="1"/>
</dbReference>
<keyword evidence="1" id="KW-0813">Transport</keyword>
<dbReference type="InterPro" id="IPR015854">
    <property type="entry name" value="ABC_transpr_LolD-like"/>
</dbReference>
<dbReference type="GO" id="GO:0016887">
    <property type="term" value="F:ATP hydrolysis activity"/>
    <property type="evidence" value="ECO:0007669"/>
    <property type="project" value="InterPro"/>
</dbReference>
<gene>
    <name evidence="5" type="ORF">BSR29_01320</name>
</gene>
<dbReference type="SMART" id="SM00382">
    <property type="entry name" value="AAA"/>
    <property type="match status" value="1"/>
</dbReference>
<dbReference type="InterPro" id="IPR017871">
    <property type="entry name" value="ABC_transporter-like_CS"/>
</dbReference>
<evidence type="ECO:0000256" key="1">
    <source>
        <dbReference type="ARBA" id="ARBA00022448"/>
    </source>
</evidence>
<dbReference type="GO" id="GO:0022857">
    <property type="term" value="F:transmembrane transporter activity"/>
    <property type="evidence" value="ECO:0007669"/>
    <property type="project" value="TreeGrafter"/>
</dbReference>
<evidence type="ECO:0000256" key="3">
    <source>
        <dbReference type="ARBA" id="ARBA00022840"/>
    </source>
</evidence>
<dbReference type="OrthoDB" id="9802264at2"/>
<comment type="caution">
    <text evidence="5">The sequence shown here is derived from an EMBL/GenBank/DDBJ whole genome shotgun (WGS) entry which is preliminary data.</text>
</comment>
<keyword evidence="2" id="KW-0547">Nucleotide-binding</keyword>
<evidence type="ECO:0000313" key="6">
    <source>
        <dbReference type="Proteomes" id="UP000186785"/>
    </source>
</evidence>
<dbReference type="InterPro" id="IPR027417">
    <property type="entry name" value="P-loop_NTPase"/>
</dbReference>
<dbReference type="EMBL" id="MQSV01000001">
    <property type="protein sequence ID" value="OKL49626.1"/>
    <property type="molecule type" value="Genomic_DNA"/>
</dbReference>
<feature type="domain" description="ABC transporter" evidence="4">
    <location>
        <begin position="13"/>
        <end position="230"/>
    </location>
</feature>
<dbReference type="InterPro" id="IPR003593">
    <property type="entry name" value="AAA+_ATPase"/>
</dbReference>
<dbReference type="Pfam" id="PF00005">
    <property type="entry name" value="ABC_tran"/>
    <property type="match status" value="1"/>
</dbReference>
<dbReference type="Gene3D" id="3.40.50.300">
    <property type="entry name" value="P-loop containing nucleotide triphosphate hydrolases"/>
    <property type="match status" value="1"/>
</dbReference>
<protein>
    <recommendedName>
        <fullName evidence="4">ABC transporter domain-containing protein</fullName>
    </recommendedName>
</protein>
<dbReference type="STRING" id="1921764.BSR28_01160"/>
<dbReference type="PROSITE" id="PS50893">
    <property type="entry name" value="ABC_TRANSPORTER_2"/>
    <property type="match status" value="1"/>
</dbReference>
<dbReference type="AlphaFoldDB" id="A0A1Q5PQ32"/>
<dbReference type="Proteomes" id="UP000186785">
    <property type="component" value="Unassembled WGS sequence"/>
</dbReference>
<dbReference type="PROSITE" id="PS00211">
    <property type="entry name" value="ABC_TRANSPORTER_1"/>
    <property type="match status" value="1"/>
</dbReference>
<dbReference type="InterPro" id="IPR017911">
    <property type="entry name" value="MacB-like_ATP-bd"/>
</dbReference>